<evidence type="ECO:0000313" key="1">
    <source>
        <dbReference type="EMBL" id="SIT94050.1"/>
    </source>
</evidence>
<reference evidence="2" key="1">
    <citation type="submission" date="2017-01" db="EMBL/GenBank/DDBJ databases">
        <authorList>
            <person name="Varghese N."/>
            <person name="Submissions S."/>
        </authorList>
    </citation>
    <scope>NUCLEOTIDE SEQUENCE [LARGE SCALE GENOMIC DNA]</scope>
    <source>
        <strain evidence="2">LP100</strain>
    </source>
</reference>
<keyword evidence="2" id="KW-1185">Reference proteome</keyword>
<protein>
    <submittedName>
        <fullName evidence="1">Uncharacterized protein</fullName>
    </submittedName>
</protein>
<dbReference type="AlphaFoldDB" id="A0A1R3XQ35"/>
<dbReference type="Proteomes" id="UP000187181">
    <property type="component" value="Unassembled WGS sequence"/>
</dbReference>
<accession>A0A1R3XQ35</accession>
<dbReference type="STRING" id="1317125.SAMN05444128_3413"/>
<evidence type="ECO:0000313" key="2">
    <source>
        <dbReference type="Proteomes" id="UP000187181"/>
    </source>
</evidence>
<name>A0A1R3XQ35_9BACT</name>
<proteinExistence type="predicted"/>
<gene>
    <name evidence="1" type="ORF">SAMN05444128_3413</name>
</gene>
<sequence>METMPYTLPEFKLSEPDQALLDFCARYPQHEAQQRLWKWFILALKDSRATITCSKNTELITFYEDLKTLVSALYQLHDLPGDMLPEPIEKAAPSLEAAPLAEALDLLHTSVDASWMLLISPPE</sequence>
<organism evidence="1 2">
    <name type="scientific">Pontibacter indicus</name>
    <dbReference type="NCBI Taxonomy" id="1317125"/>
    <lineage>
        <taxon>Bacteria</taxon>
        <taxon>Pseudomonadati</taxon>
        <taxon>Bacteroidota</taxon>
        <taxon>Cytophagia</taxon>
        <taxon>Cytophagales</taxon>
        <taxon>Hymenobacteraceae</taxon>
        <taxon>Pontibacter</taxon>
    </lineage>
</organism>
<dbReference type="EMBL" id="FTPP01000003">
    <property type="protein sequence ID" value="SIT94050.1"/>
    <property type="molecule type" value="Genomic_DNA"/>
</dbReference>